<protein>
    <submittedName>
        <fullName evidence="1">Thiamine-monophosphate kinase</fullName>
        <ecNumber evidence="1">2.7.4.16</ecNumber>
    </submittedName>
</protein>
<dbReference type="GO" id="GO:0009030">
    <property type="term" value="F:thiamine-phosphate kinase activity"/>
    <property type="evidence" value="ECO:0007669"/>
    <property type="project" value="UniProtKB-EC"/>
</dbReference>
<dbReference type="InterPro" id="IPR036921">
    <property type="entry name" value="PurM-like_N_sf"/>
</dbReference>
<dbReference type="PANTHER" id="PTHR30270:SF0">
    <property type="entry name" value="THIAMINE-MONOPHOSPHATE KINASE"/>
    <property type="match status" value="1"/>
</dbReference>
<keyword evidence="1" id="KW-0808">Transferase</keyword>
<organism evidence="1">
    <name type="scientific">bioreactor metagenome</name>
    <dbReference type="NCBI Taxonomy" id="1076179"/>
    <lineage>
        <taxon>unclassified sequences</taxon>
        <taxon>metagenomes</taxon>
        <taxon>ecological metagenomes</taxon>
    </lineage>
</organism>
<reference evidence="1" key="1">
    <citation type="submission" date="2019-08" db="EMBL/GenBank/DDBJ databases">
        <authorList>
            <person name="Kucharzyk K."/>
            <person name="Murdoch R.W."/>
            <person name="Higgins S."/>
            <person name="Loffler F."/>
        </authorList>
    </citation>
    <scope>NUCLEOTIDE SEQUENCE</scope>
</reference>
<dbReference type="Gene3D" id="3.90.650.10">
    <property type="entry name" value="PurM-like C-terminal domain"/>
    <property type="match status" value="1"/>
</dbReference>
<dbReference type="SUPFAM" id="SSF56042">
    <property type="entry name" value="PurM C-terminal domain-like"/>
    <property type="match status" value="1"/>
</dbReference>
<dbReference type="AlphaFoldDB" id="A0A644V453"/>
<gene>
    <name evidence="1" type="primary">thiL_12</name>
    <name evidence="1" type="ORF">SDC9_31562</name>
</gene>
<dbReference type="InterPro" id="IPR006283">
    <property type="entry name" value="ThiL-like"/>
</dbReference>
<evidence type="ECO:0000313" key="1">
    <source>
        <dbReference type="EMBL" id="MPL85592.1"/>
    </source>
</evidence>
<dbReference type="PANTHER" id="PTHR30270">
    <property type="entry name" value="THIAMINE-MONOPHOSPHATE KINASE"/>
    <property type="match status" value="1"/>
</dbReference>
<dbReference type="GO" id="GO:0009228">
    <property type="term" value="P:thiamine biosynthetic process"/>
    <property type="evidence" value="ECO:0007669"/>
    <property type="project" value="InterPro"/>
</dbReference>
<sequence>MTSKENNQPQRTPIESIGKIKLLERLLSGEGNTLNENLFSYESSGGNFMTSHSLLLEGTDFDLVYHPLRHLGYKSVISALGPIYAQLHSPLSISVRIGLSARFFAEDVEELWDGMMAAIKEHKIEATALDLLPSLTGLTISLSSIGKQHKEIFVQRNTPASGDLICISGSPGAAFMGLQVLEREKRVYEGNPDVQPKLGDYKFILKRYLSPDLDTTLSETLKNNGLIASDGEFLTKGLSDAVKRICHRNNLGAHIYLDKIPIATQTFSMADEIGMDATTAALNGGDDMLLLYVIPLKLYETLSKEIPALDIIGHLTNSGSGAMLITPDGSPIPLKAQGWGD</sequence>
<dbReference type="InterPro" id="IPR036676">
    <property type="entry name" value="PurM-like_C_sf"/>
</dbReference>
<dbReference type="EC" id="2.7.4.16" evidence="1"/>
<dbReference type="Gene3D" id="3.30.1330.10">
    <property type="entry name" value="PurM-like, N-terminal domain"/>
    <property type="match status" value="1"/>
</dbReference>
<name>A0A644V453_9ZZZZ</name>
<dbReference type="EMBL" id="VSSQ01000208">
    <property type="protein sequence ID" value="MPL85592.1"/>
    <property type="molecule type" value="Genomic_DNA"/>
</dbReference>
<accession>A0A644V453</accession>
<keyword evidence="1" id="KW-0418">Kinase</keyword>
<proteinExistence type="predicted"/>
<comment type="caution">
    <text evidence="1">The sequence shown here is derived from an EMBL/GenBank/DDBJ whole genome shotgun (WGS) entry which is preliminary data.</text>
</comment>